<feature type="compositionally biased region" description="Basic and acidic residues" evidence="1">
    <location>
        <begin position="98"/>
        <end position="108"/>
    </location>
</feature>
<protein>
    <submittedName>
        <fullName evidence="2">Uncharacterized protein</fullName>
    </submittedName>
</protein>
<accession>A0ABS8SYK0</accession>
<evidence type="ECO:0000313" key="3">
    <source>
        <dbReference type="Proteomes" id="UP000823775"/>
    </source>
</evidence>
<feature type="compositionally biased region" description="Basic and acidic residues" evidence="1">
    <location>
        <begin position="37"/>
        <end position="49"/>
    </location>
</feature>
<comment type="caution">
    <text evidence="2">The sequence shown here is derived from an EMBL/GenBank/DDBJ whole genome shotgun (WGS) entry which is preliminary data.</text>
</comment>
<feature type="region of interest" description="Disordered" evidence="1">
    <location>
        <begin position="17"/>
        <end position="126"/>
    </location>
</feature>
<feature type="compositionally biased region" description="Polar residues" evidence="1">
    <location>
        <begin position="113"/>
        <end position="126"/>
    </location>
</feature>
<evidence type="ECO:0000313" key="2">
    <source>
        <dbReference type="EMBL" id="MCD7463539.1"/>
    </source>
</evidence>
<gene>
    <name evidence="2" type="ORF">HAX54_050828</name>
</gene>
<dbReference type="Proteomes" id="UP000823775">
    <property type="component" value="Unassembled WGS sequence"/>
</dbReference>
<reference evidence="2 3" key="1">
    <citation type="journal article" date="2021" name="BMC Genomics">
        <title>Datura genome reveals duplications of psychoactive alkaloid biosynthetic genes and high mutation rate following tissue culture.</title>
        <authorList>
            <person name="Rajewski A."/>
            <person name="Carter-House D."/>
            <person name="Stajich J."/>
            <person name="Litt A."/>
        </authorList>
    </citation>
    <scope>NUCLEOTIDE SEQUENCE [LARGE SCALE GENOMIC DNA]</scope>
    <source>
        <strain evidence="2">AR-01</strain>
    </source>
</reference>
<sequence length="126" mass="14112">MDNCNANFNIVEILSENRSTKIGGKEELGSNNDSEDDKSVEKSDNKSMKDGQSLDYEVEDEDIRVTESCEQDNTNETIVKDVDLSPVQVNKIRRGTNKQKEGKGDKEFATPVKLSSNRIASKKLQQ</sequence>
<keyword evidence="3" id="KW-1185">Reference proteome</keyword>
<proteinExistence type="predicted"/>
<evidence type="ECO:0000256" key="1">
    <source>
        <dbReference type="SAM" id="MobiDB-lite"/>
    </source>
</evidence>
<organism evidence="2 3">
    <name type="scientific">Datura stramonium</name>
    <name type="common">Jimsonweed</name>
    <name type="synonym">Common thornapple</name>
    <dbReference type="NCBI Taxonomy" id="4076"/>
    <lineage>
        <taxon>Eukaryota</taxon>
        <taxon>Viridiplantae</taxon>
        <taxon>Streptophyta</taxon>
        <taxon>Embryophyta</taxon>
        <taxon>Tracheophyta</taxon>
        <taxon>Spermatophyta</taxon>
        <taxon>Magnoliopsida</taxon>
        <taxon>eudicotyledons</taxon>
        <taxon>Gunneridae</taxon>
        <taxon>Pentapetalae</taxon>
        <taxon>asterids</taxon>
        <taxon>lamiids</taxon>
        <taxon>Solanales</taxon>
        <taxon>Solanaceae</taxon>
        <taxon>Solanoideae</taxon>
        <taxon>Datureae</taxon>
        <taxon>Datura</taxon>
    </lineage>
</organism>
<name>A0ABS8SYK0_DATST</name>
<dbReference type="EMBL" id="JACEIK010000895">
    <property type="protein sequence ID" value="MCD7463539.1"/>
    <property type="molecule type" value="Genomic_DNA"/>
</dbReference>